<dbReference type="InterPro" id="IPR036412">
    <property type="entry name" value="HAD-like_sf"/>
</dbReference>
<protein>
    <submittedName>
        <fullName evidence="2">HAD family hydrolase</fullName>
        <ecNumber evidence="2">3.1.3.-</ecNumber>
    </submittedName>
</protein>
<dbReference type="PANTHER" id="PTHR43316">
    <property type="entry name" value="HYDROLASE, HALOACID DELAHOGENASE-RELATED"/>
    <property type="match status" value="1"/>
</dbReference>
<name>A0ABW2STS4_9ACTN</name>
<keyword evidence="1 2" id="KW-0378">Hydrolase</keyword>
<evidence type="ECO:0000313" key="3">
    <source>
        <dbReference type="Proteomes" id="UP001596514"/>
    </source>
</evidence>
<dbReference type="SUPFAM" id="SSF56784">
    <property type="entry name" value="HAD-like"/>
    <property type="match status" value="1"/>
</dbReference>
<sequence>MRKTKPVKVTALAVDFGGTVACPGPSPDAATVAWILRELSGPVIPDGFATAFEEVVRRARIADQPRHEQTSFAELLRLAALESGVRLDDPVALAQSVFTTLPDADIDPMAAHTLRNLYEAGLVCLLACDTQRPESVRRATLRRARIEDCFEVLVLSSTLGVRKPHPWFYAAVIEAAGCPPQEILFVGDTQAKDAVGPLAHGMRAVLISPDGRPSGLDPRIGVIAHLSELPAYLESLHAH</sequence>
<dbReference type="InterPro" id="IPR051540">
    <property type="entry name" value="S-2-haloacid_dehalogenase"/>
</dbReference>
<dbReference type="RefSeq" id="WP_343966660.1">
    <property type="nucleotide sequence ID" value="NZ_BAAAGK010000043.1"/>
</dbReference>
<accession>A0ABW2STS4</accession>
<dbReference type="Pfam" id="PF00702">
    <property type="entry name" value="Hydrolase"/>
    <property type="match status" value="1"/>
</dbReference>
<dbReference type="InterPro" id="IPR023214">
    <property type="entry name" value="HAD_sf"/>
</dbReference>
<dbReference type="PRINTS" id="PR00413">
    <property type="entry name" value="HADHALOGNASE"/>
</dbReference>
<evidence type="ECO:0000313" key="2">
    <source>
        <dbReference type="EMBL" id="MFC7599419.1"/>
    </source>
</evidence>
<gene>
    <name evidence="2" type="ORF">ACFQVD_04785</name>
</gene>
<keyword evidence="3" id="KW-1185">Reference proteome</keyword>
<comment type="caution">
    <text evidence="2">The sequence shown here is derived from an EMBL/GenBank/DDBJ whole genome shotgun (WGS) entry which is preliminary data.</text>
</comment>
<reference evidence="3" key="1">
    <citation type="journal article" date="2019" name="Int. J. Syst. Evol. Microbiol.">
        <title>The Global Catalogue of Microorganisms (GCM) 10K type strain sequencing project: providing services to taxonomists for standard genome sequencing and annotation.</title>
        <authorList>
            <consortium name="The Broad Institute Genomics Platform"/>
            <consortium name="The Broad Institute Genome Sequencing Center for Infectious Disease"/>
            <person name="Wu L."/>
            <person name="Ma J."/>
        </authorList>
    </citation>
    <scope>NUCLEOTIDE SEQUENCE [LARGE SCALE GENOMIC DNA]</scope>
    <source>
        <strain evidence="3">JCM 10083</strain>
    </source>
</reference>
<dbReference type="EC" id="3.1.3.-" evidence="2"/>
<organism evidence="2 3">
    <name type="scientific">Streptosporangium amethystogenes subsp. fukuiense</name>
    <dbReference type="NCBI Taxonomy" id="698418"/>
    <lineage>
        <taxon>Bacteria</taxon>
        <taxon>Bacillati</taxon>
        <taxon>Actinomycetota</taxon>
        <taxon>Actinomycetes</taxon>
        <taxon>Streptosporangiales</taxon>
        <taxon>Streptosporangiaceae</taxon>
        <taxon>Streptosporangium</taxon>
    </lineage>
</organism>
<dbReference type="GO" id="GO:0016787">
    <property type="term" value="F:hydrolase activity"/>
    <property type="evidence" value="ECO:0007669"/>
    <property type="project" value="UniProtKB-KW"/>
</dbReference>
<dbReference type="Gene3D" id="3.40.50.1000">
    <property type="entry name" value="HAD superfamily/HAD-like"/>
    <property type="match status" value="1"/>
</dbReference>
<dbReference type="Proteomes" id="UP001596514">
    <property type="component" value="Unassembled WGS sequence"/>
</dbReference>
<evidence type="ECO:0000256" key="1">
    <source>
        <dbReference type="ARBA" id="ARBA00022801"/>
    </source>
</evidence>
<dbReference type="InterPro" id="IPR006439">
    <property type="entry name" value="HAD-SF_hydro_IA"/>
</dbReference>
<proteinExistence type="predicted"/>
<dbReference type="NCBIfam" id="TIGR01549">
    <property type="entry name" value="HAD-SF-IA-v1"/>
    <property type="match status" value="1"/>
</dbReference>
<dbReference type="EMBL" id="JBHTEE010000001">
    <property type="protein sequence ID" value="MFC7599419.1"/>
    <property type="molecule type" value="Genomic_DNA"/>
</dbReference>